<keyword evidence="3" id="KW-1185">Reference proteome</keyword>
<dbReference type="InterPro" id="IPR040591">
    <property type="entry name" value="RqcP2_RBD"/>
</dbReference>
<dbReference type="Gene3D" id="3.30.70.330">
    <property type="match status" value="1"/>
</dbReference>
<dbReference type="RefSeq" id="WP_242979921.1">
    <property type="nucleotide sequence ID" value="NZ_JRFU01000193.1"/>
</dbReference>
<evidence type="ECO:0000259" key="1">
    <source>
        <dbReference type="Pfam" id="PF17774"/>
    </source>
</evidence>
<protein>
    <recommendedName>
        <fullName evidence="1">Ribosome-associated protein quality control protein P2 RNA-binding domain-containing protein</fullName>
    </recommendedName>
</protein>
<evidence type="ECO:0000313" key="3">
    <source>
        <dbReference type="Proteomes" id="UP000245288"/>
    </source>
</evidence>
<dbReference type="EMBL" id="JRFU01000193">
    <property type="protein sequence ID" value="PWE85496.1"/>
    <property type="molecule type" value="Genomic_DNA"/>
</dbReference>
<feature type="non-terminal residue" evidence="2">
    <location>
        <position position="151"/>
    </location>
</feature>
<dbReference type="AlphaFoldDB" id="A0A2V1JN62"/>
<feature type="domain" description="Ribosome-associated protein quality control protein P2 RNA-binding" evidence="1">
    <location>
        <begin position="75"/>
        <end position="149"/>
    </location>
</feature>
<name>A0A2V1JN62_EUBRA</name>
<comment type="caution">
    <text evidence="2">The sequence shown here is derived from an EMBL/GenBank/DDBJ whole genome shotgun (WGS) entry which is preliminary data.</text>
</comment>
<dbReference type="InterPro" id="IPR012677">
    <property type="entry name" value="Nucleotide-bd_a/b_plait_sf"/>
</dbReference>
<dbReference type="Proteomes" id="UP000245288">
    <property type="component" value="Unassembled WGS sequence"/>
</dbReference>
<proteinExistence type="predicted"/>
<dbReference type="Gene3D" id="3.30.1370.160">
    <property type="match status" value="1"/>
</dbReference>
<reference evidence="2 3" key="1">
    <citation type="submission" date="2014-09" db="EMBL/GenBank/DDBJ databases">
        <title>Butyrate-producing bacteria isolated from human gut.</title>
        <authorList>
            <person name="Zhang Q."/>
            <person name="Zhao L."/>
        </authorList>
    </citation>
    <scope>NUCLEOTIDE SEQUENCE [LARGE SCALE GENOMIC DNA]</scope>
    <source>
        <strain evidence="2 3">21</strain>
    </source>
</reference>
<dbReference type="SUPFAM" id="SSF55174">
    <property type="entry name" value="Alpha-L RNA-binding motif"/>
    <property type="match status" value="1"/>
</dbReference>
<gene>
    <name evidence="2" type="ORF">LG34_15645</name>
</gene>
<dbReference type="Pfam" id="PF17774">
    <property type="entry name" value="YlmH_RBD"/>
    <property type="match status" value="1"/>
</dbReference>
<organism evidence="2 3">
    <name type="scientific">Eubacterium ramulus</name>
    <dbReference type="NCBI Taxonomy" id="39490"/>
    <lineage>
        <taxon>Bacteria</taxon>
        <taxon>Bacillati</taxon>
        <taxon>Bacillota</taxon>
        <taxon>Clostridia</taxon>
        <taxon>Eubacteriales</taxon>
        <taxon>Eubacteriaceae</taxon>
        <taxon>Eubacterium</taxon>
    </lineage>
</organism>
<evidence type="ECO:0000313" key="2">
    <source>
        <dbReference type="EMBL" id="PWE85496.1"/>
    </source>
</evidence>
<sequence>MKENEELKRRVLDLANRCYQQNIYTFSGFLNAAEVSDVYTMERELDFVPWKLFGGTEGCERQMLRFGSEETLGYEEEFPISCVVIRPSAPKFAEDLSHRDFLGALMNLGIERDVLGDIIVRDAAGYVFCEDTMAAYLAEHITQVRHTSMTT</sequence>
<accession>A0A2V1JN62</accession>